<evidence type="ECO:0000259" key="13">
    <source>
        <dbReference type="PROSITE" id="PS51722"/>
    </source>
</evidence>
<dbReference type="InterPro" id="IPR009000">
    <property type="entry name" value="Transl_B-barrel_sf"/>
</dbReference>
<dbReference type="Gene3D" id="3.40.50.300">
    <property type="entry name" value="P-loop containing nucleotide triphosphate hydrolases"/>
    <property type="match status" value="1"/>
</dbReference>
<dbReference type="Pfam" id="PF22042">
    <property type="entry name" value="EF-G_D2"/>
    <property type="match status" value="1"/>
</dbReference>
<dbReference type="CDD" id="cd03692">
    <property type="entry name" value="mtIF2_IVc"/>
    <property type="match status" value="1"/>
</dbReference>
<evidence type="ECO:0000313" key="15">
    <source>
        <dbReference type="Proteomes" id="UP001597073"/>
    </source>
</evidence>
<comment type="caution">
    <text evidence="14">The sequence shown here is derived from an EMBL/GenBank/DDBJ whole genome shotgun (WGS) entry which is preliminary data.</text>
</comment>
<comment type="subcellular location">
    <subcellularLocation>
        <location evidence="1 9 11">Cytoplasm</location>
    </subcellularLocation>
</comment>
<dbReference type="Pfam" id="PF11987">
    <property type="entry name" value="IF-2"/>
    <property type="match status" value="1"/>
</dbReference>
<evidence type="ECO:0000256" key="12">
    <source>
        <dbReference type="SAM" id="MobiDB-lite"/>
    </source>
</evidence>
<dbReference type="Pfam" id="PF04760">
    <property type="entry name" value="IF2_N"/>
    <property type="match status" value="1"/>
</dbReference>
<proteinExistence type="inferred from homology"/>
<evidence type="ECO:0000256" key="5">
    <source>
        <dbReference type="ARBA" id="ARBA00022540"/>
    </source>
</evidence>
<dbReference type="InterPro" id="IPR000795">
    <property type="entry name" value="T_Tr_GTP-bd_dom"/>
</dbReference>
<evidence type="ECO:0000256" key="4">
    <source>
        <dbReference type="ARBA" id="ARBA00022490"/>
    </source>
</evidence>
<dbReference type="CDD" id="cd01887">
    <property type="entry name" value="IF2_eIF5B"/>
    <property type="match status" value="1"/>
</dbReference>
<feature type="region of interest" description="Disordered" evidence="12">
    <location>
        <begin position="75"/>
        <end position="361"/>
    </location>
</feature>
<feature type="compositionally biased region" description="Low complexity" evidence="12">
    <location>
        <begin position="156"/>
        <end position="244"/>
    </location>
</feature>
<dbReference type="GO" id="GO:0003743">
    <property type="term" value="F:translation initiation factor activity"/>
    <property type="evidence" value="ECO:0007669"/>
    <property type="project" value="UniProtKB-KW"/>
</dbReference>
<dbReference type="Pfam" id="PF03144">
    <property type="entry name" value="GTP_EFTU_D2"/>
    <property type="match status" value="1"/>
</dbReference>
<dbReference type="InterPro" id="IPR006847">
    <property type="entry name" value="IF2_N"/>
</dbReference>
<accession>A0ABW2ZJT1</accession>
<keyword evidence="15" id="KW-1185">Reference proteome</keyword>
<keyword evidence="8 9" id="KW-0342">GTP-binding</keyword>
<evidence type="ECO:0000256" key="9">
    <source>
        <dbReference type="HAMAP-Rule" id="MF_00100"/>
    </source>
</evidence>
<dbReference type="EMBL" id="JBHTIA010000012">
    <property type="protein sequence ID" value="MFD0766352.1"/>
    <property type="molecule type" value="Genomic_DNA"/>
</dbReference>
<dbReference type="RefSeq" id="WP_377144178.1">
    <property type="nucleotide sequence ID" value="NZ_JBHTIA010000012.1"/>
</dbReference>
<keyword evidence="4 9" id="KW-0963">Cytoplasm</keyword>
<dbReference type="SUPFAM" id="SSF50447">
    <property type="entry name" value="Translation proteins"/>
    <property type="match status" value="2"/>
</dbReference>
<keyword evidence="7 9" id="KW-0648">Protein biosynthesis</keyword>
<name>A0ABW2ZJT1_9SPHI</name>
<dbReference type="PROSITE" id="PS01176">
    <property type="entry name" value="IF2"/>
    <property type="match status" value="1"/>
</dbReference>
<keyword evidence="5 9" id="KW-0396">Initiation factor</keyword>
<feature type="compositionally biased region" description="Low complexity" evidence="12">
    <location>
        <begin position="281"/>
        <end position="291"/>
    </location>
</feature>
<dbReference type="InterPro" id="IPR005225">
    <property type="entry name" value="Small_GTP-bd"/>
</dbReference>
<reference evidence="15" key="1">
    <citation type="journal article" date="2019" name="Int. J. Syst. Evol. Microbiol.">
        <title>The Global Catalogue of Microorganisms (GCM) 10K type strain sequencing project: providing services to taxonomists for standard genome sequencing and annotation.</title>
        <authorList>
            <consortium name="The Broad Institute Genomics Platform"/>
            <consortium name="The Broad Institute Genome Sequencing Center for Infectious Disease"/>
            <person name="Wu L."/>
            <person name="Ma J."/>
        </authorList>
    </citation>
    <scope>NUCLEOTIDE SEQUENCE [LARGE SCALE GENOMIC DNA]</scope>
    <source>
        <strain evidence="15">CCUG 60742</strain>
    </source>
</reference>
<dbReference type="SUPFAM" id="SSF52540">
    <property type="entry name" value="P-loop containing nucleoside triphosphate hydrolases"/>
    <property type="match status" value="1"/>
</dbReference>
<evidence type="ECO:0000256" key="1">
    <source>
        <dbReference type="ARBA" id="ARBA00004496"/>
    </source>
</evidence>
<dbReference type="InterPro" id="IPR036925">
    <property type="entry name" value="TIF_IF2_dom3_sf"/>
</dbReference>
<feature type="compositionally biased region" description="Polar residues" evidence="12">
    <location>
        <begin position="309"/>
        <end position="318"/>
    </location>
</feature>
<dbReference type="CDD" id="cd03702">
    <property type="entry name" value="IF2_mtIF2_II"/>
    <property type="match status" value="1"/>
</dbReference>
<evidence type="ECO:0000313" key="14">
    <source>
        <dbReference type="EMBL" id="MFD0766352.1"/>
    </source>
</evidence>
<gene>
    <name evidence="9 14" type="primary">infB</name>
    <name evidence="14" type="ORF">ACFQZI_15935</name>
</gene>
<dbReference type="PANTHER" id="PTHR43381">
    <property type="entry name" value="TRANSLATION INITIATION FACTOR IF-2-RELATED"/>
    <property type="match status" value="1"/>
</dbReference>
<comment type="function">
    <text evidence="9 10">One of the essential components for the initiation of protein synthesis. Protects formylmethionyl-tRNA from spontaneous hydrolysis and promotes its binding to the 30S ribosomal subunits. Also involved in the hydrolysis of GTP during the formation of the 70S ribosomal complex.</text>
</comment>
<organism evidence="14 15">
    <name type="scientific">Mucilaginibacter lutimaris</name>
    <dbReference type="NCBI Taxonomy" id="931629"/>
    <lineage>
        <taxon>Bacteria</taxon>
        <taxon>Pseudomonadati</taxon>
        <taxon>Bacteroidota</taxon>
        <taxon>Sphingobacteriia</taxon>
        <taxon>Sphingobacteriales</taxon>
        <taxon>Sphingobacteriaceae</taxon>
        <taxon>Mucilaginibacter</taxon>
    </lineage>
</organism>
<dbReference type="NCBIfam" id="TIGR00487">
    <property type="entry name" value="IF-2"/>
    <property type="match status" value="1"/>
</dbReference>
<dbReference type="InterPro" id="IPR044145">
    <property type="entry name" value="IF2_II"/>
</dbReference>
<evidence type="ECO:0000256" key="6">
    <source>
        <dbReference type="ARBA" id="ARBA00022741"/>
    </source>
</evidence>
<evidence type="ECO:0000256" key="10">
    <source>
        <dbReference type="RuleBase" id="RU000644"/>
    </source>
</evidence>
<evidence type="ECO:0000256" key="8">
    <source>
        <dbReference type="ARBA" id="ARBA00023134"/>
    </source>
</evidence>
<dbReference type="NCBIfam" id="TIGR00231">
    <property type="entry name" value="small_GTP"/>
    <property type="match status" value="1"/>
</dbReference>
<evidence type="ECO:0000256" key="2">
    <source>
        <dbReference type="ARBA" id="ARBA00007733"/>
    </source>
</evidence>
<evidence type="ECO:0000256" key="7">
    <source>
        <dbReference type="ARBA" id="ARBA00022917"/>
    </source>
</evidence>
<dbReference type="InterPro" id="IPR027417">
    <property type="entry name" value="P-loop_NTPase"/>
</dbReference>
<evidence type="ECO:0000256" key="11">
    <source>
        <dbReference type="RuleBase" id="RU000645"/>
    </source>
</evidence>
<dbReference type="InterPro" id="IPR023115">
    <property type="entry name" value="TIF_IF2_dom3"/>
</dbReference>
<feature type="compositionally biased region" description="Basic and acidic residues" evidence="12">
    <location>
        <begin position="75"/>
        <end position="94"/>
    </location>
</feature>
<dbReference type="Gene3D" id="3.40.50.10050">
    <property type="entry name" value="Translation initiation factor IF- 2, domain 3"/>
    <property type="match status" value="1"/>
</dbReference>
<keyword evidence="6 9" id="KW-0547">Nucleotide-binding</keyword>
<dbReference type="InterPro" id="IPR053905">
    <property type="entry name" value="EF-G-like_DII"/>
</dbReference>
<dbReference type="SUPFAM" id="SSF52156">
    <property type="entry name" value="Initiation factor IF2/eIF5b, domain 3"/>
    <property type="match status" value="1"/>
</dbReference>
<feature type="binding site" evidence="9">
    <location>
        <begin position="549"/>
        <end position="553"/>
    </location>
    <ligand>
        <name>GTP</name>
        <dbReference type="ChEBI" id="CHEBI:37565"/>
    </ligand>
</feature>
<feature type="binding site" evidence="9">
    <location>
        <begin position="501"/>
        <end position="508"/>
    </location>
    <ligand>
        <name>GTP</name>
        <dbReference type="ChEBI" id="CHEBI:37565"/>
    </ligand>
</feature>
<evidence type="ECO:0000256" key="3">
    <source>
        <dbReference type="ARBA" id="ARBA00020675"/>
    </source>
</evidence>
<dbReference type="InterPro" id="IPR004161">
    <property type="entry name" value="EFTu-like_2"/>
</dbReference>
<dbReference type="HAMAP" id="MF_00100_B">
    <property type="entry name" value="IF_2_B"/>
    <property type="match status" value="1"/>
</dbReference>
<protein>
    <recommendedName>
        <fullName evidence="3 9">Translation initiation factor IF-2</fullName>
    </recommendedName>
</protein>
<comment type="caution">
    <text evidence="9">Lacks conserved residue(s) required for the propagation of feature annotation.</text>
</comment>
<dbReference type="InterPro" id="IPR000178">
    <property type="entry name" value="TF_IF2_bacterial-like"/>
</dbReference>
<comment type="similarity">
    <text evidence="2 9 10">Belongs to the TRAFAC class translation factor GTPase superfamily. Classic translation factor GTPase family. IF-2 subfamily.</text>
</comment>
<dbReference type="PANTHER" id="PTHR43381:SF5">
    <property type="entry name" value="TR-TYPE G DOMAIN-CONTAINING PROTEIN"/>
    <property type="match status" value="1"/>
</dbReference>
<dbReference type="Pfam" id="PF00009">
    <property type="entry name" value="GTP_EFTU"/>
    <property type="match status" value="1"/>
</dbReference>
<feature type="binding site" evidence="9">
    <location>
        <begin position="603"/>
        <end position="606"/>
    </location>
    <ligand>
        <name>GTP</name>
        <dbReference type="ChEBI" id="CHEBI:37565"/>
    </ligand>
</feature>
<dbReference type="Proteomes" id="UP001597073">
    <property type="component" value="Unassembled WGS sequence"/>
</dbReference>
<dbReference type="Gene3D" id="2.40.30.10">
    <property type="entry name" value="Translation factors"/>
    <property type="match status" value="2"/>
</dbReference>
<feature type="domain" description="Tr-type G" evidence="13">
    <location>
        <begin position="492"/>
        <end position="663"/>
    </location>
</feature>
<sequence>MSEDKSIKLIKAVKELNIGMGTIVDFLATKGYKVEKQPMAKLDNDMYTTLLKEFAVDKIIKEEAKQIKIGNIRKEEGIQTPEKPAEQPRRSRDFENEEILIKNTGHFTSPPAEKPKPAEPAQGKPEERSNEGLPGVKVIGKIDLNNLNAKPPVEQKSAPVEAPKAPEPVAEKPAPVVEAPKAAEPVAEKPASVEAPKAPEPAAETPAPAVEAPKATEPVAEKPAPVAAEAPVADAAPEAATPAEGEGDDVIRASAERLSGPKIIGKIQLPVNQPKRGGPVASSSSAAGNSADQKRKRKRKDQQGGSGTGQQAPPSGTINPNRPDFRNRPPGAPGGGGNRPDFRGGRPAPGGGPKEEPTEKDIQDQIKATLARLSGAGKSGKFAQRAKFRRQKRDDVAATAEELAMEQDAMSKVIKVTEFVTANELALMMDVSVTQIISTCMSLGMFVSINQRLDAETLSIVADEFGYQVEFVKPQDEEANLDQPDDPADLVPRAPIVTIMGHVDHGKTSLLDFIRKTNVIGGEAGGITQHIGAYEVTLPDNKGKITFLDTPGHEAFTAMRARGAQVTDIVIIVIAADDSVMPQTREAINHAQAAGAPIIFAFNKIDRPGANADKVREQLSAMNILVEEWGGKYQTQEISAKTGLNVDLLLEKVLLEAELLELKANPNKRAVGTVIEAALDKGRGIVTTILVQAGRLKVGDPILAGCYSGRVKALTNERGQRVESAGPSTPVQVLGMQGAPTAGDKFNALDSEPEAREIANKRLQLQREQGLRTQKHITLDEIGRRLAVGNFKELNIIVKGDVDGSIEALSDSLLKLSTEQIQVNIISKAVGQISESDVLLASASDAIIIGFQVRPSGSARKLAEAEQIDIRLYSIIYDAINEIKAAMEGMLAPTFEEKIVANVEIRETFKISKVGTIAGCMVLDGKITRNSKIRIIRDGVVIHTGELASLKRFKDDVKEVGTNYECGLNIANYNNIEVGDIVEAYENVEVKRKLA</sequence>
<dbReference type="PROSITE" id="PS51722">
    <property type="entry name" value="G_TR_2"/>
    <property type="match status" value="1"/>
</dbReference>
<dbReference type="InterPro" id="IPR015760">
    <property type="entry name" value="TIF_IF2"/>
</dbReference>